<evidence type="ECO:0000313" key="3">
    <source>
        <dbReference type="Proteomes" id="UP001470230"/>
    </source>
</evidence>
<name>A0ABR2L8Q2_9EUKA</name>
<dbReference type="PANTHER" id="PTHR21344:SF1">
    <property type="entry name" value="RAL GTPASE-ACTIVATING PROTEIN SUBUNIT BETA"/>
    <property type="match status" value="1"/>
</dbReference>
<dbReference type="Pfam" id="PF20412">
    <property type="entry name" value="RALGAPB_N"/>
    <property type="match status" value="1"/>
</dbReference>
<feature type="domain" description="Ral GTPase-activating protein subunit alpha/beta N-terminal" evidence="1">
    <location>
        <begin position="143"/>
        <end position="251"/>
    </location>
</feature>
<dbReference type="PANTHER" id="PTHR21344">
    <property type="entry name" value="RAL GTPASE-ACTIVATING PROTEIN SUBUNIT BETA"/>
    <property type="match status" value="1"/>
</dbReference>
<dbReference type="InterPro" id="IPR046859">
    <property type="entry name" value="RGPA/RALGAPB_N"/>
</dbReference>
<evidence type="ECO:0000313" key="2">
    <source>
        <dbReference type="EMBL" id="KAK8899607.1"/>
    </source>
</evidence>
<dbReference type="EMBL" id="JAPFFF010000001">
    <property type="protein sequence ID" value="KAK8899607.1"/>
    <property type="molecule type" value="Genomic_DNA"/>
</dbReference>
<dbReference type="InterPro" id="IPR039930">
    <property type="entry name" value="RALGAPB"/>
</dbReference>
<organism evidence="2 3">
    <name type="scientific">Tritrichomonas musculus</name>
    <dbReference type="NCBI Taxonomy" id="1915356"/>
    <lineage>
        <taxon>Eukaryota</taxon>
        <taxon>Metamonada</taxon>
        <taxon>Parabasalia</taxon>
        <taxon>Tritrichomonadida</taxon>
        <taxon>Tritrichomonadidae</taxon>
        <taxon>Tritrichomonas</taxon>
    </lineage>
</organism>
<proteinExistence type="predicted"/>
<accession>A0ABR2L8Q2</accession>
<sequence length="955" mass="110821">MTSKTTLILQHLWKCGVLKPNDGEEVLPIFSKDVASTVAVTIVTSFTEEGAIPELNTTFTIDWTMQCVAYCLSLSTLFHKSLVSSMTIFHYWLNNPNFFKDDKVWNAYAQHIFIYLSQILQYRDDDSTPKIRNDLIFKLFDDLKYYQSHLHDRFNDETWNVLIRVLIGSADFLLNNEKKMTHTSDTTSKSLLTKCFMLLFEIILNSKLISKTIWSVFFEFCEVWSSNETFLKAWISKLQSIFNILLNDLYDEKEQTKPDYQKKLNLTGFHLHQFIYCISLPRILSSTKLFSILSDLIQSLAKIMTDFANNQTKDLYTPLPPSTFFFKLFGHWCFATFSDELLSFQTVLVKVLMNIAGNWEIDSEWSKVLLSTLMVILKKDNSQLKKTVMRNGHHLLRQFISNDIIDQFAEALDTYTPSEPNCMDFWFSYSTLLCEISERKKISKKTIDDFLKKSKNQKAKIALLSAVLRQRPSEFVSNIKMITEECSQAIKSSGSNSNIGLNMNASSDLNYSSIDFIVMICLLIASAPPFIKMKKVDELIMILLDFTSTLNVYPNLISAFFIMLSSLARWNNSIFKSDFQNKLTNFLYRLNKNENINIDDISRVICGRPVDRNIQKIDVSKNLASFMSGDKSLITIYGDEKREEKFVIHVRERRGFFIWELQDIEDERSYSSQKVEGDLKKVIPIQYNIIKSNYESPYHDVIKTEEQIKNSKTLDETFDEPSNHDQKSYISMYSEKHRLRHKAIDFLIQTQLSLNVMKILENSNEILNNFDKIDVVPILKVPLFHTTSSGFTDSQEQTPLFKRFIALLGPLNEKEQVPESKLGLIDILYSQKFENDGFVGIVFNECSLNFNYNHKSIPRCKLLFFVKPYDSAFYLIKCICTEPLFYCDVYDERMVSTENLASSIAMAIFQFTALINPSFFFSKDREREEFLANIKTEKVSPLEIINGYTLDAFQK</sequence>
<gene>
    <name evidence="2" type="ORF">M9Y10_001923</name>
</gene>
<comment type="caution">
    <text evidence="2">The sequence shown here is derived from an EMBL/GenBank/DDBJ whole genome shotgun (WGS) entry which is preliminary data.</text>
</comment>
<protein>
    <recommendedName>
        <fullName evidence="1">Ral GTPase-activating protein subunit alpha/beta N-terminal domain-containing protein</fullName>
    </recommendedName>
</protein>
<dbReference type="Proteomes" id="UP001470230">
    <property type="component" value="Unassembled WGS sequence"/>
</dbReference>
<keyword evidence="3" id="KW-1185">Reference proteome</keyword>
<evidence type="ECO:0000259" key="1">
    <source>
        <dbReference type="Pfam" id="PF20412"/>
    </source>
</evidence>
<reference evidence="2 3" key="1">
    <citation type="submission" date="2024-04" db="EMBL/GenBank/DDBJ databases">
        <title>Tritrichomonas musculus Genome.</title>
        <authorList>
            <person name="Alves-Ferreira E."/>
            <person name="Grigg M."/>
            <person name="Lorenzi H."/>
            <person name="Galac M."/>
        </authorList>
    </citation>
    <scope>NUCLEOTIDE SEQUENCE [LARGE SCALE GENOMIC DNA]</scope>
    <source>
        <strain evidence="2 3">EAF2021</strain>
    </source>
</reference>